<reference evidence="2 3" key="1">
    <citation type="submission" date="2023-09" db="EMBL/GenBank/DDBJ databases">
        <title>Streptomyces sp. nov.: A antagonism against Alternaria gaisen Producing Streptochlin, Isolated from Tamarix root soil.</title>
        <authorList>
            <person name="Chen Y."/>
        </authorList>
    </citation>
    <scope>NUCLEOTIDE SEQUENCE [LARGE SCALE GENOMIC DNA]</scope>
    <source>
        <strain evidence="2 3">TRM76323</strain>
    </source>
</reference>
<feature type="signal peptide" evidence="1">
    <location>
        <begin position="1"/>
        <end position="45"/>
    </location>
</feature>
<comment type="caution">
    <text evidence="2">The sequence shown here is derived from an EMBL/GenBank/DDBJ whole genome shotgun (WGS) entry which is preliminary data.</text>
</comment>
<dbReference type="Proteomes" id="UP001250181">
    <property type="component" value="Unassembled WGS sequence"/>
</dbReference>
<keyword evidence="1" id="KW-0732">Signal</keyword>
<organism evidence="2 3">
    <name type="scientific">Streptomyces tamarix</name>
    <dbReference type="NCBI Taxonomy" id="3078565"/>
    <lineage>
        <taxon>Bacteria</taxon>
        <taxon>Bacillati</taxon>
        <taxon>Actinomycetota</taxon>
        <taxon>Actinomycetes</taxon>
        <taxon>Kitasatosporales</taxon>
        <taxon>Streptomycetaceae</taxon>
        <taxon>Streptomyces</taxon>
    </lineage>
</organism>
<evidence type="ECO:0008006" key="4">
    <source>
        <dbReference type="Google" id="ProtNLM"/>
    </source>
</evidence>
<proteinExistence type="predicted"/>
<feature type="chain" id="PRO_5045450756" description="Lipoprotein" evidence="1">
    <location>
        <begin position="46"/>
        <end position="147"/>
    </location>
</feature>
<evidence type="ECO:0000313" key="3">
    <source>
        <dbReference type="Proteomes" id="UP001250181"/>
    </source>
</evidence>
<dbReference type="EMBL" id="JAWCTQ010000012">
    <property type="protein sequence ID" value="MDT9682883.1"/>
    <property type="molecule type" value="Genomic_DNA"/>
</dbReference>
<keyword evidence="3" id="KW-1185">Reference proteome</keyword>
<name>A0ABU3QJC5_9ACTN</name>
<gene>
    <name evidence="2" type="ORF">RND61_12485</name>
</gene>
<evidence type="ECO:0000313" key="2">
    <source>
        <dbReference type="EMBL" id="MDT9682883.1"/>
    </source>
</evidence>
<protein>
    <recommendedName>
        <fullName evidence="4">Lipoprotein</fullName>
    </recommendedName>
</protein>
<evidence type="ECO:0000256" key="1">
    <source>
        <dbReference type="SAM" id="SignalP"/>
    </source>
</evidence>
<accession>A0ABU3QJC5</accession>
<sequence>MNTSTTSPKPARRARPAGRRHKGLLAALTVLVVAGAFASATPARAATYPLDCLITGGPAYTGCSGKLTVHPGQRLDVDLVSSGGKQVRFCAEPFGGGIDFECSGWLNPGAHTATVWRNGTGQTKYVQLIAGKRATVHVHAQGRYHIH</sequence>
<dbReference type="RefSeq" id="WP_315877960.1">
    <property type="nucleotide sequence ID" value="NZ_JAWCTQ010000012.1"/>
</dbReference>